<dbReference type="EMBL" id="JBHSYM010000013">
    <property type="protein sequence ID" value="MFC7011431.1"/>
    <property type="molecule type" value="Genomic_DNA"/>
</dbReference>
<accession>A0ABW2DXY4</accession>
<protein>
    <submittedName>
        <fullName evidence="1">Uncharacterized protein</fullName>
    </submittedName>
</protein>
<dbReference type="Proteomes" id="UP001596409">
    <property type="component" value="Unassembled WGS sequence"/>
</dbReference>
<organism evidence="1 2">
    <name type="scientific">Streptomyces viridiviolaceus</name>
    <dbReference type="NCBI Taxonomy" id="68282"/>
    <lineage>
        <taxon>Bacteria</taxon>
        <taxon>Bacillati</taxon>
        <taxon>Actinomycetota</taxon>
        <taxon>Actinomycetes</taxon>
        <taxon>Kitasatosporales</taxon>
        <taxon>Streptomycetaceae</taxon>
        <taxon>Streptomyces</taxon>
    </lineage>
</organism>
<sequence length="82" mass="8741">MSPSATQQSRLGRTMMNLACTPLMTVHRVKSFPLTSLQVHAIEEVRAGDVRFEIDADSESLAAEVAGAVAVWARGGEGSRIA</sequence>
<reference evidence="2" key="1">
    <citation type="journal article" date="2019" name="Int. J. Syst. Evol. Microbiol.">
        <title>The Global Catalogue of Microorganisms (GCM) 10K type strain sequencing project: providing services to taxonomists for standard genome sequencing and annotation.</title>
        <authorList>
            <consortium name="The Broad Institute Genomics Platform"/>
            <consortium name="The Broad Institute Genome Sequencing Center for Infectious Disease"/>
            <person name="Wu L."/>
            <person name="Ma J."/>
        </authorList>
    </citation>
    <scope>NUCLEOTIDE SEQUENCE [LARGE SCALE GENOMIC DNA]</scope>
    <source>
        <strain evidence="2">JCM 4855</strain>
    </source>
</reference>
<gene>
    <name evidence="1" type="ORF">ACFQMH_06805</name>
</gene>
<comment type="caution">
    <text evidence="1">The sequence shown here is derived from an EMBL/GenBank/DDBJ whole genome shotgun (WGS) entry which is preliminary data.</text>
</comment>
<evidence type="ECO:0000313" key="2">
    <source>
        <dbReference type="Proteomes" id="UP001596409"/>
    </source>
</evidence>
<proteinExistence type="predicted"/>
<name>A0ABW2DXY4_9ACTN</name>
<dbReference type="RefSeq" id="WP_189876610.1">
    <property type="nucleotide sequence ID" value="NZ_BMWA01000021.1"/>
</dbReference>
<evidence type="ECO:0000313" key="1">
    <source>
        <dbReference type="EMBL" id="MFC7011431.1"/>
    </source>
</evidence>
<keyword evidence="2" id="KW-1185">Reference proteome</keyword>